<protein>
    <recommendedName>
        <fullName evidence="3">G domain-containing protein</fullName>
    </recommendedName>
</protein>
<evidence type="ECO:0000256" key="2">
    <source>
        <dbReference type="SAM" id="MobiDB-lite"/>
    </source>
</evidence>
<keyword evidence="1" id="KW-0175">Coiled coil</keyword>
<feature type="region of interest" description="Disordered" evidence="2">
    <location>
        <begin position="644"/>
        <end position="672"/>
    </location>
</feature>
<dbReference type="AlphaFoldDB" id="A0A9W8MN16"/>
<feature type="coiled-coil region" evidence="1">
    <location>
        <begin position="237"/>
        <end position="314"/>
    </location>
</feature>
<gene>
    <name evidence="4" type="ORF">H1R20_g1105</name>
</gene>
<sequence length="672" mass="77172">MSDIIGLGMGPTEKMLEQDVLIAVIGSTGSGKSTFINLATQSPNKLQVGHSRFPCTEAFTRADPFDLDGRRIILFDTPGFDDTNRTETEILRIIASELEKQYPKGQTLDGIIYVHRISDFYVGGLAKTSLGIFRKLCGDSSLQNVVIMTNMWSRLHSELEGYRRAAELVGVDEFFKPAIAEGAVMMHHMQNTAESARTVIRQILKNHPIAMSICEEVVDRHKSINETGVGMTVDEKLAQLKAQFEAAEQSRRERDEETRREQLRQAERVRQLLETLEEEKRNQARQYQSLQERYADAERKHEQATREAEERSRREIWAAEARWCQEVDAAERRRAKEKTDWEERMQNMMITPNPPSYSVSDGIIVSGQSYAMSNLKHRSYYATLDHDEENLVMDFRLDQGRARQQSPNKLQVGHSIESCTGAVEHADPFDLDGRRIILFDTPAFDSTNKTETEILRIIAFELEKRYRKGQILHGIIYVHRISDAHVNDLAKTNFGIFRELCGDYYLRNVIIMSNMWSRLSSEVEGHRRVAELAGLDDFFKPAIAKGAAMMHHMQDTVESAHMVIRQILKNHPIALRIQEEIVDQGKSINETGAGMAVDEELAQLTHQYELKLKLQFAMARRERDEGTRKEQLKEVERVRQLLEKLEEEKRNQKRESGEKSKQLKRGGAGRRR</sequence>
<dbReference type="Pfam" id="PF01926">
    <property type="entry name" value="MMR_HSR1"/>
    <property type="match status" value="1"/>
</dbReference>
<evidence type="ECO:0000259" key="3">
    <source>
        <dbReference type="Pfam" id="PF01926"/>
    </source>
</evidence>
<keyword evidence="5" id="KW-1185">Reference proteome</keyword>
<evidence type="ECO:0000313" key="4">
    <source>
        <dbReference type="EMBL" id="KAJ2935992.1"/>
    </source>
</evidence>
<dbReference type="OrthoDB" id="8954335at2759"/>
<dbReference type="Proteomes" id="UP001140091">
    <property type="component" value="Unassembled WGS sequence"/>
</dbReference>
<name>A0A9W8MN16_9AGAR</name>
<dbReference type="CDD" id="cd00882">
    <property type="entry name" value="Ras_like_GTPase"/>
    <property type="match status" value="1"/>
</dbReference>
<dbReference type="InterPro" id="IPR027417">
    <property type="entry name" value="P-loop_NTPase"/>
</dbReference>
<dbReference type="InterPro" id="IPR006073">
    <property type="entry name" value="GTP-bd"/>
</dbReference>
<organism evidence="4 5">
    <name type="scientific">Candolleomyces eurysporus</name>
    <dbReference type="NCBI Taxonomy" id="2828524"/>
    <lineage>
        <taxon>Eukaryota</taxon>
        <taxon>Fungi</taxon>
        <taxon>Dikarya</taxon>
        <taxon>Basidiomycota</taxon>
        <taxon>Agaricomycotina</taxon>
        <taxon>Agaricomycetes</taxon>
        <taxon>Agaricomycetidae</taxon>
        <taxon>Agaricales</taxon>
        <taxon>Agaricineae</taxon>
        <taxon>Psathyrellaceae</taxon>
        <taxon>Candolleomyces</taxon>
    </lineage>
</organism>
<feature type="domain" description="G" evidence="3">
    <location>
        <begin position="22"/>
        <end position="114"/>
    </location>
</feature>
<feature type="non-terminal residue" evidence="4">
    <location>
        <position position="672"/>
    </location>
</feature>
<proteinExistence type="predicted"/>
<dbReference type="EMBL" id="JANBPK010000222">
    <property type="protein sequence ID" value="KAJ2935992.1"/>
    <property type="molecule type" value="Genomic_DNA"/>
</dbReference>
<accession>A0A9W8MN16</accession>
<evidence type="ECO:0000256" key="1">
    <source>
        <dbReference type="SAM" id="Coils"/>
    </source>
</evidence>
<feature type="compositionally biased region" description="Basic and acidic residues" evidence="2">
    <location>
        <begin position="644"/>
        <end position="661"/>
    </location>
</feature>
<feature type="compositionally biased region" description="Basic residues" evidence="2">
    <location>
        <begin position="662"/>
        <end position="672"/>
    </location>
</feature>
<dbReference type="SUPFAM" id="SSF52540">
    <property type="entry name" value="P-loop containing nucleoside triphosphate hydrolases"/>
    <property type="match status" value="2"/>
</dbReference>
<reference evidence="4" key="1">
    <citation type="submission" date="2022-06" db="EMBL/GenBank/DDBJ databases">
        <title>Genome Sequence of Candolleomyces eurysporus.</title>
        <authorList>
            <person name="Buettner E."/>
        </authorList>
    </citation>
    <scope>NUCLEOTIDE SEQUENCE</scope>
    <source>
        <strain evidence="4">VTCC 930004</strain>
    </source>
</reference>
<dbReference type="Gene3D" id="3.40.50.300">
    <property type="entry name" value="P-loop containing nucleotide triphosphate hydrolases"/>
    <property type="match status" value="2"/>
</dbReference>
<evidence type="ECO:0000313" key="5">
    <source>
        <dbReference type="Proteomes" id="UP001140091"/>
    </source>
</evidence>
<comment type="caution">
    <text evidence="4">The sequence shown here is derived from an EMBL/GenBank/DDBJ whole genome shotgun (WGS) entry which is preliminary data.</text>
</comment>
<dbReference type="GO" id="GO:0005525">
    <property type="term" value="F:GTP binding"/>
    <property type="evidence" value="ECO:0007669"/>
    <property type="project" value="InterPro"/>
</dbReference>